<evidence type="ECO:0000313" key="3">
    <source>
        <dbReference type="Proteomes" id="UP000799441"/>
    </source>
</evidence>
<dbReference type="AlphaFoldDB" id="A0A9P4Q605"/>
<accession>A0A9P4Q605</accession>
<dbReference type="OrthoDB" id="3940672at2759"/>
<proteinExistence type="predicted"/>
<feature type="transmembrane region" description="Helical" evidence="1">
    <location>
        <begin position="33"/>
        <end position="52"/>
    </location>
</feature>
<reference evidence="2" key="1">
    <citation type="journal article" date="2020" name="Stud. Mycol.">
        <title>101 Dothideomycetes genomes: a test case for predicting lifestyles and emergence of pathogens.</title>
        <authorList>
            <person name="Haridas S."/>
            <person name="Albert R."/>
            <person name="Binder M."/>
            <person name="Bloem J."/>
            <person name="Labutti K."/>
            <person name="Salamov A."/>
            <person name="Andreopoulos B."/>
            <person name="Baker S."/>
            <person name="Barry K."/>
            <person name="Bills G."/>
            <person name="Bluhm B."/>
            <person name="Cannon C."/>
            <person name="Castanera R."/>
            <person name="Culley D."/>
            <person name="Daum C."/>
            <person name="Ezra D."/>
            <person name="Gonzalez J."/>
            <person name="Henrissat B."/>
            <person name="Kuo A."/>
            <person name="Liang C."/>
            <person name="Lipzen A."/>
            <person name="Lutzoni F."/>
            <person name="Magnuson J."/>
            <person name="Mondo S."/>
            <person name="Nolan M."/>
            <person name="Ohm R."/>
            <person name="Pangilinan J."/>
            <person name="Park H.-J."/>
            <person name="Ramirez L."/>
            <person name="Alfaro M."/>
            <person name="Sun H."/>
            <person name="Tritt A."/>
            <person name="Yoshinaga Y."/>
            <person name="Zwiers L.-H."/>
            <person name="Turgeon B."/>
            <person name="Goodwin S."/>
            <person name="Spatafora J."/>
            <person name="Crous P."/>
            <person name="Grigoriev I."/>
        </authorList>
    </citation>
    <scope>NUCLEOTIDE SEQUENCE</scope>
    <source>
        <strain evidence="2">CBS 116435</strain>
    </source>
</reference>
<gene>
    <name evidence="2" type="ORF">K431DRAFT_122392</name>
</gene>
<dbReference type="EMBL" id="MU003816">
    <property type="protein sequence ID" value="KAF2719076.1"/>
    <property type="molecule type" value="Genomic_DNA"/>
</dbReference>
<feature type="non-terminal residue" evidence="2">
    <location>
        <position position="1"/>
    </location>
</feature>
<sequence>FRSTLNLLIALDNDEDPLTFHQPFRAKEVTTTINPLLLLLFMLSFGISQALIRHAMLRVIGTRLILACVKDNKAHAKDTDVGDDLINNKSSVPTNSLTYLRLDSLSPLPLRRSLLCAIVYTVAAESCISLVSCIFSTPSWISFSRIAVALLLEGLHMRWTHAIILRNPKERWAFRYPWRELLLPALIHTVAQRAASIVPCLLGGWIATMLFGSANVTAVRDVVSLASAFATRFLVLYPSYACLICIEVGCSPGNDERAALASVNVVTSKHLGLKGYTEILGLCYRKVLFRLAALHLQTVGMLMGVELVAFMLLHLLV</sequence>
<keyword evidence="1" id="KW-0812">Transmembrane</keyword>
<dbReference type="Proteomes" id="UP000799441">
    <property type="component" value="Unassembled WGS sequence"/>
</dbReference>
<keyword evidence="3" id="KW-1185">Reference proteome</keyword>
<comment type="caution">
    <text evidence="2">The sequence shown here is derived from an EMBL/GenBank/DDBJ whole genome shotgun (WGS) entry which is preliminary data.</text>
</comment>
<evidence type="ECO:0000256" key="1">
    <source>
        <dbReference type="SAM" id="Phobius"/>
    </source>
</evidence>
<keyword evidence="1" id="KW-1133">Transmembrane helix</keyword>
<protein>
    <submittedName>
        <fullName evidence="2">Uncharacterized protein</fullName>
    </submittedName>
</protein>
<name>A0A9P4Q605_9PEZI</name>
<keyword evidence="1" id="KW-0472">Membrane</keyword>
<feature type="transmembrane region" description="Helical" evidence="1">
    <location>
        <begin position="294"/>
        <end position="316"/>
    </location>
</feature>
<organism evidence="2 3">
    <name type="scientific">Polychaeton citri CBS 116435</name>
    <dbReference type="NCBI Taxonomy" id="1314669"/>
    <lineage>
        <taxon>Eukaryota</taxon>
        <taxon>Fungi</taxon>
        <taxon>Dikarya</taxon>
        <taxon>Ascomycota</taxon>
        <taxon>Pezizomycotina</taxon>
        <taxon>Dothideomycetes</taxon>
        <taxon>Dothideomycetidae</taxon>
        <taxon>Capnodiales</taxon>
        <taxon>Capnodiaceae</taxon>
        <taxon>Polychaeton</taxon>
    </lineage>
</organism>
<evidence type="ECO:0000313" key="2">
    <source>
        <dbReference type="EMBL" id="KAF2719076.1"/>
    </source>
</evidence>